<keyword evidence="2" id="KW-1185">Reference proteome</keyword>
<evidence type="ECO:0000313" key="1">
    <source>
        <dbReference type="EMBL" id="SHO50100.1"/>
    </source>
</evidence>
<proteinExistence type="predicted"/>
<gene>
    <name evidence="1" type="ORF">SAMN02745217_02587</name>
</gene>
<protein>
    <submittedName>
        <fullName evidence="1">Uncharacterized protein</fullName>
    </submittedName>
</protein>
<evidence type="ECO:0000313" key="2">
    <source>
        <dbReference type="Proteomes" id="UP000184612"/>
    </source>
</evidence>
<dbReference type="Proteomes" id="UP000184612">
    <property type="component" value="Unassembled WGS sequence"/>
</dbReference>
<sequence length="58" mass="6752">MAMNKIKIKPGYHWECKYCDSTSAVQSPYEEKGFLVCGHCGAEWEDCKIQVKDEPFYE</sequence>
<name>A0A1M7YBT4_9FIRM</name>
<dbReference type="EMBL" id="FRFD01000007">
    <property type="protein sequence ID" value="SHO50100.1"/>
    <property type="molecule type" value="Genomic_DNA"/>
</dbReference>
<dbReference type="STRING" id="1121345.SAMN02745217_02587"/>
<dbReference type="AlphaFoldDB" id="A0A1M7YBT4"/>
<accession>A0A1M7YBT4</accession>
<organism evidence="1 2">
    <name type="scientific">Anaerocolumna xylanovorans DSM 12503</name>
    <dbReference type="NCBI Taxonomy" id="1121345"/>
    <lineage>
        <taxon>Bacteria</taxon>
        <taxon>Bacillati</taxon>
        <taxon>Bacillota</taxon>
        <taxon>Clostridia</taxon>
        <taxon>Lachnospirales</taxon>
        <taxon>Lachnospiraceae</taxon>
        <taxon>Anaerocolumna</taxon>
    </lineage>
</organism>
<reference evidence="1 2" key="1">
    <citation type="submission" date="2016-12" db="EMBL/GenBank/DDBJ databases">
        <authorList>
            <person name="Song W.-J."/>
            <person name="Kurnit D.M."/>
        </authorList>
    </citation>
    <scope>NUCLEOTIDE SEQUENCE [LARGE SCALE GENOMIC DNA]</scope>
    <source>
        <strain evidence="1 2">DSM 12503</strain>
    </source>
</reference>